<evidence type="ECO:0000256" key="1">
    <source>
        <dbReference type="SAM" id="MobiDB-lite"/>
    </source>
</evidence>
<dbReference type="AlphaFoldDB" id="A0A427YEW0"/>
<proteinExistence type="predicted"/>
<sequence>MPQPPLPARARPPALSNLAAPGVPNIVLSRSPDHAIASESAHSKSPSSPWRNLFRRSPASLSPTTPITPSLQSAGKRGNETMAWEIHLDYEKGGLVLRPLPRHERGGKSSTPITPSGDGWTPTVSTMPAGRTQDEVSTWSEYIVTCEKATEKEVVLVLWQGDVKVATLKQNFSGVIIYRSDGSKAVMLRDGTKCSWRISADEMAFGWADAPGMAICLEAGTRTPIAKLSYKLLGRDRLVIGELPHDVDESHLGATGASWQLVVITAAKVWFDHQQGRR</sequence>
<reference evidence="2 3" key="1">
    <citation type="submission" date="2018-11" db="EMBL/GenBank/DDBJ databases">
        <title>Genome sequence of Saitozyma podzolica DSM 27192.</title>
        <authorList>
            <person name="Aliyu H."/>
            <person name="Gorte O."/>
            <person name="Ochsenreither K."/>
        </authorList>
    </citation>
    <scope>NUCLEOTIDE SEQUENCE [LARGE SCALE GENOMIC DNA]</scope>
    <source>
        <strain evidence="2 3">DSM 27192</strain>
    </source>
</reference>
<feature type="compositionally biased region" description="Polar residues" evidence="1">
    <location>
        <begin position="59"/>
        <end position="73"/>
    </location>
</feature>
<evidence type="ECO:0000313" key="2">
    <source>
        <dbReference type="EMBL" id="RSH89616.1"/>
    </source>
</evidence>
<dbReference type="EMBL" id="RSCD01000013">
    <property type="protein sequence ID" value="RSH89616.1"/>
    <property type="molecule type" value="Genomic_DNA"/>
</dbReference>
<dbReference type="Proteomes" id="UP000279259">
    <property type="component" value="Unassembled WGS sequence"/>
</dbReference>
<feature type="compositionally biased region" description="Low complexity" evidence="1">
    <location>
        <begin position="37"/>
        <end position="49"/>
    </location>
</feature>
<protein>
    <submittedName>
        <fullName evidence="2">Uncharacterized protein</fullName>
    </submittedName>
</protein>
<gene>
    <name evidence="2" type="ORF">EHS25_002167</name>
</gene>
<comment type="caution">
    <text evidence="2">The sequence shown here is derived from an EMBL/GenBank/DDBJ whole genome shotgun (WGS) entry which is preliminary data.</text>
</comment>
<evidence type="ECO:0000313" key="3">
    <source>
        <dbReference type="Proteomes" id="UP000279259"/>
    </source>
</evidence>
<name>A0A427YEW0_9TREE</name>
<dbReference type="OrthoDB" id="10372554at2759"/>
<organism evidence="2 3">
    <name type="scientific">Saitozyma podzolica</name>
    <dbReference type="NCBI Taxonomy" id="1890683"/>
    <lineage>
        <taxon>Eukaryota</taxon>
        <taxon>Fungi</taxon>
        <taxon>Dikarya</taxon>
        <taxon>Basidiomycota</taxon>
        <taxon>Agaricomycotina</taxon>
        <taxon>Tremellomycetes</taxon>
        <taxon>Tremellales</taxon>
        <taxon>Trimorphomycetaceae</taxon>
        <taxon>Saitozyma</taxon>
    </lineage>
</organism>
<feature type="region of interest" description="Disordered" evidence="1">
    <location>
        <begin position="34"/>
        <end position="76"/>
    </location>
</feature>
<keyword evidence="3" id="KW-1185">Reference proteome</keyword>
<accession>A0A427YEW0</accession>
<feature type="region of interest" description="Disordered" evidence="1">
    <location>
        <begin position="99"/>
        <end position="132"/>
    </location>
</feature>